<accession>A0A0R1QZW4</accession>
<dbReference type="InterPro" id="IPR029753">
    <property type="entry name" value="D-isomer_DH_CS"/>
</dbReference>
<evidence type="ECO:0000313" key="8">
    <source>
        <dbReference type="Proteomes" id="UP000051790"/>
    </source>
</evidence>
<dbReference type="InterPro" id="IPR036291">
    <property type="entry name" value="NAD(P)-bd_dom_sf"/>
</dbReference>
<keyword evidence="2 4" id="KW-0560">Oxidoreductase</keyword>
<evidence type="ECO:0000313" key="7">
    <source>
        <dbReference type="EMBL" id="KRL49777.1"/>
    </source>
</evidence>
<evidence type="ECO:0000259" key="5">
    <source>
        <dbReference type="Pfam" id="PF00389"/>
    </source>
</evidence>
<name>A0A0R1QZW4_9LACO</name>
<dbReference type="GO" id="GO:0008720">
    <property type="term" value="F:D-lactate dehydrogenase (NAD+) activity"/>
    <property type="evidence" value="ECO:0007669"/>
    <property type="project" value="TreeGrafter"/>
</dbReference>
<comment type="caution">
    <text evidence="7">The sequence shown here is derived from an EMBL/GenBank/DDBJ whole genome shotgun (WGS) entry which is preliminary data.</text>
</comment>
<dbReference type="Proteomes" id="UP000051790">
    <property type="component" value="Unassembled WGS sequence"/>
</dbReference>
<keyword evidence="3" id="KW-0520">NAD</keyword>
<dbReference type="RefSeq" id="WP_054717562.1">
    <property type="nucleotide sequence ID" value="NZ_AZEU01000073.1"/>
</dbReference>
<dbReference type="SUPFAM" id="SSF52283">
    <property type="entry name" value="Formate/glycerate dehydrogenase catalytic domain-like"/>
    <property type="match status" value="1"/>
</dbReference>
<dbReference type="PROSITE" id="PS00671">
    <property type="entry name" value="D_2_HYDROXYACID_DH_3"/>
    <property type="match status" value="1"/>
</dbReference>
<reference evidence="7 8" key="1">
    <citation type="journal article" date="2015" name="Genome Announc.">
        <title>Expanding the biotechnology potential of lactobacilli through comparative genomics of 213 strains and associated genera.</title>
        <authorList>
            <person name="Sun Z."/>
            <person name="Harris H.M."/>
            <person name="McCann A."/>
            <person name="Guo C."/>
            <person name="Argimon S."/>
            <person name="Zhang W."/>
            <person name="Yang X."/>
            <person name="Jeffery I.B."/>
            <person name="Cooney J.C."/>
            <person name="Kagawa T.F."/>
            <person name="Liu W."/>
            <person name="Song Y."/>
            <person name="Salvetti E."/>
            <person name="Wrobel A."/>
            <person name="Rasinkangas P."/>
            <person name="Parkhill J."/>
            <person name="Rea M.C."/>
            <person name="O'Sullivan O."/>
            <person name="Ritari J."/>
            <person name="Douillard F.P."/>
            <person name="Paul Ross R."/>
            <person name="Yang R."/>
            <person name="Briner A.E."/>
            <person name="Felis G.E."/>
            <person name="de Vos W.M."/>
            <person name="Barrangou R."/>
            <person name="Klaenhammer T.R."/>
            <person name="Caufield P.W."/>
            <person name="Cui Y."/>
            <person name="Zhang H."/>
            <person name="O'Toole P.W."/>
        </authorList>
    </citation>
    <scope>NUCLEOTIDE SEQUENCE [LARGE SCALE GENOMIC DNA]</scope>
    <source>
        <strain evidence="7 8">DSM 13343</strain>
    </source>
</reference>
<evidence type="ECO:0000256" key="4">
    <source>
        <dbReference type="RuleBase" id="RU003719"/>
    </source>
</evidence>
<dbReference type="GO" id="GO:0051287">
    <property type="term" value="F:NAD binding"/>
    <property type="evidence" value="ECO:0007669"/>
    <property type="project" value="InterPro"/>
</dbReference>
<dbReference type="EMBL" id="AZEU01000073">
    <property type="protein sequence ID" value="KRL49777.1"/>
    <property type="molecule type" value="Genomic_DNA"/>
</dbReference>
<evidence type="ECO:0000256" key="1">
    <source>
        <dbReference type="ARBA" id="ARBA00005854"/>
    </source>
</evidence>
<dbReference type="Gene3D" id="3.40.50.720">
    <property type="entry name" value="NAD(P)-binding Rossmann-like Domain"/>
    <property type="match status" value="2"/>
</dbReference>
<dbReference type="AlphaFoldDB" id="A0A0R1QZW4"/>
<gene>
    <name evidence="7" type="ORF">FD01_GL000034</name>
</gene>
<evidence type="ECO:0000256" key="3">
    <source>
        <dbReference type="ARBA" id="ARBA00023027"/>
    </source>
</evidence>
<dbReference type="InterPro" id="IPR006140">
    <property type="entry name" value="D-isomer_DH_NAD-bd"/>
</dbReference>
<dbReference type="PATRIC" id="fig|1423769.4.peg.39"/>
<evidence type="ECO:0000256" key="2">
    <source>
        <dbReference type="ARBA" id="ARBA00023002"/>
    </source>
</evidence>
<evidence type="ECO:0000259" key="6">
    <source>
        <dbReference type="Pfam" id="PF02826"/>
    </source>
</evidence>
<dbReference type="PANTHER" id="PTHR43026">
    <property type="entry name" value="2-HYDROXYACID DEHYDROGENASE HOMOLOG 1-RELATED"/>
    <property type="match status" value="1"/>
</dbReference>
<sequence>MHISAFGVRGDEVPYFQAWAARTENQVDLYGDYLNVDTCQLAADADAVTCFQTVPYPAELFKKLPVPYLALRNAGFENVDLAAAREHHVRVSYVPAYSPSAIAEFAIMSMLALLRQNGPVQTALHDHDYRLAKTFMGRELGACTVGVIGTGHIGQAVIKILNGFGARVLITDAHLPKDPSLAYTPVPLPQLLAQSDIITLHIPGDPSNHHLLNDEAFRLMKPGALIINTARPNVLDTKALLHHLRSGKLGGVAIDTFEHEADDLLQLAEDHDFNDPLWEELLSMPNVLLSPHIAYYTDVAVRNMVEQALDSLVAFDAGQPVATELT</sequence>
<keyword evidence="8" id="KW-1185">Reference proteome</keyword>
<dbReference type="InterPro" id="IPR058205">
    <property type="entry name" value="D-LDH-like"/>
</dbReference>
<comment type="similarity">
    <text evidence="1 4">Belongs to the D-isomer specific 2-hydroxyacid dehydrogenase family.</text>
</comment>
<dbReference type="OrthoDB" id="9805416at2"/>
<organism evidence="7 8">
    <name type="scientific">Lacticaseibacillus manihotivorans DSM 13343 = JCM 12514</name>
    <dbReference type="NCBI Taxonomy" id="1423769"/>
    <lineage>
        <taxon>Bacteria</taxon>
        <taxon>Bacillati</taxon>
        <taxon>Bacillota</taxon>
        <taxon>Bacilli</taxon>
        <taxon>Lactobacillales</taxon>
        <taxon>Lactobacillaceae</taxon>
        <taxon>Lacticaseibacillus</taxon>
    </lineage>
</organism>
<dbReference type="PROSITE" id="PS00065">
    <property type="entry name" value="D_2_HYDROXYACID_DH_1"/>
    <property type="match status" value="1"/>
</dbReference>
<dbReference type="Pfam" id="PF02826">
    <property type="entry name" value="2-Hacid_dh_C"/>
    <property type="match status" value="1"/>
</dbReference>
<dbReference type="InterPro" id="IPR006139">
    <property type="entry name" value="D-isomer_2_OHA_DH_cat_dom"/>
</dbReference>
<dbReference type="InterPro" id="IPR029752">
    <property type="entry name" value="D-isomer_DH_CS1"/>
</dbReference>
<feature type="domain" description="D-isomer specific 2-hydroxyacid dehydrogenase catalytic" evidence="5">
    <location>
        <begin position="11"/>
        <end position="324"/>
    </location>
</feature>
<protein>
    <submittedName>
        <fullName evidence="7">D-lactate dehydrogenase</fullName>
    </submittedName>
</protein>
<proteinExistence type="inferred from homology"/>
<dbReference type="PROSITE" id="PS00670">
    <property type="entry name" value="D_2_HYDROXYACID_DH_2"/>
    <property type="match status" value="1"/>
</dbReference>
<dbReference type="SUPFAM" id="SSF51735">
    <property type="entry name" value="NAD(P)-binding Rossmann-fold domains"/>
    <property type="match status" value="1"/>
</dbReference>
<dbReference type="PANTHER" id="PTHR43026:SF1">
    <property type="entry name" value="2-HYDROXYACID DEHYDROGENASE HOMOLOG 1-RELATED"/>
    <property type="match status" value="1"/>
</dbReference>
<dbReference type="Pfam" id="PF00389">
    <property type="entry name" value="2-Hacid_dh"/>
    <property type="match status" value="1"/>
</dbReference>
<feature type="domain" description="D-isomer specific 2-hydroxyacid dehydrogenase NAD-binding" evidence="6">
    <location>
        <begin position="107"/>
        <end position="294"/>
    </location>
</feature>